<evidence type="ECO:0000313" key="7">
    <source>
        <dbReference type="EMBL" id="QDY70056.1"/>
    </source>
</evidence>
<sequence length="157" mass="17645">MDWILYFVFLASCAVAGSTGVIFQPGRWYDDLQKPAWTPPKWVFPVVWTTLYILIALAASRVAVQVGSAFAIGLWALQMTLNAIWSPIFFGAHRMRVGLVVIILLWFAVAATAFFFFQFDMLAGLLFLPYLLWVSLASALNLEILRMNVHLDGNSPE</sequence>
<evidence type="ECO:0000256" key="6">
    <source>
        <dbReference type="SAM" id="Phobius"/>
    </source>
</evidence>
<feature type="transmembrane region" description="Helical" evidence="6">
    <location>
        <begin position="47"/>
        <end position="77"/>
    </location>
</feature>
<dbReference type="CDD" id="cd15904">
    <property type="entry name" value="TSPO_MBR"/>
    <property type="match status" value="1"/>
</dbReference>
<dbReference type="PANTHER" id="PTHR10057">
    <property type="entry name" value="PERIPHERAL-TYPE BENZODIAZEPINE RECEPTOR"/>
    <property type="match status" value="1"/>
</dbReference>
<dbReference type="OrthoDB" id="9795496at2"/>
<evidence type="ECO:0000313" key="8">
    <source>
        <dbReference type="Proteomes" id="UP000318483"/>
    </source>
</evidence>
<dbReference type="FunFam" id="1.20.1260.100:FF:000001">
    <property type="entry name" value="translocator protein 2"/>
    <property type="match status" value="1"/>
</dbReference>
<comment type="subcellular location">
    <subcellularLocation>
        <location evidence="1">Membrane</location>
        <topology evidence="1">Multi-pass membrane protein</topology>
    </subcellularLocation>
</comment>
<dbReference type="PANTHER" id="PTHR10057:SF0">
    <property type="entry name" value="TRANSLOCATOR PROTEIN"/>
    <property type="match status" value="1"/>
</dbReference>
<protein>
    <submittedName>
        <fullName evidence="7">Tryptophan-rich sensory protein</fullName>
    </submittedName>
</protein>
<keyword evidence="4 6" id="KW-1133">Transmembrane helix</keyword>
<feature type="transmembrane region" description="Helical" evidence="6">
    <location>
        <begin position="123"/>
        <end position="142"/>
    </location>
</feature>
<keyword evidence="8" id="KW-1185">Reference proteome</keyword>
<accession>A0A5B8IA51</accession>
<dbReference type="InterPro" id="IPR004307">
    <property type="entry name" value="TspO_MBR"/>
</dbReference>
<dbReference type="Pfam" id="PF03073">
    <property type="entry name" value="TspO_MBR"/>
    <property type="match status" value="1"/>
</dbReference>
<proteinExistence type="inferred from homology"/>
<evidence type="ECO:0000256" key="4">
    <source>
        <dbReference type="ARBA" id="ARBA00022989"/>
    </source>
</evidence>
<evidence type="ECO:0000256" key="5">
    <source>
        <dbReference type="ARBA" id="ARBA00023136"/>
    </source>
</evidence>
<evidence type="ECO:0000256" key="2">
    <source>
        <dbReference type="ARBA" id="ARBA00007524"/>
    </source>
</evidence>
<organism evidence="7 8">
    <name type="scientific">Qingshengfaniella alkalisoli</name>
    <dbReference type="NCBI Taxonomy" id="2599296"/>
    <lineage>
        <taxon>Bacteria</taxon>
        <taxon>Pseudomonadati</taxon>
        <taxon>Pseudomonadota</taxon>
        <taxon>Alphaproteobacteria</taxon>
        <taxon>Rhodobacterales</taxon>
        <taxon>Paracoccaceae</taxon>
        <taxon>Qingshengfaniella</taxon>
    </lineage>
</organism>
<dbReference type="NCBIfam" id="NF047825">
    <property type="entry name" value="T-richsensTspOAlph"/>
    <property type="match status" value="1"/>
</dbReference>
<gene>
    <name evidence="7" type="ORF">FPZ52_10800</name>
</gene>
<dbReference type="Proteomes" id="UP000318483">
    <property type="component" value="Chromosome"/>
</dbReference>
<dbReference type="AlphaFoldDB" id="A0A5B8IA51"/>
<dbReference type="GO" id="GO:0033013">
    <property type="term" value="P:tetrapyrrole metabolic process"/>
    <property type="evidence" value="ECO:0007669"/>
    <property type="project" value="UniProtKB-ARBA"/>
</dbReference>
<reference evidence="7 8" key="1">
    <citation type="submission" date="2019-07" db="EMBL/GenBank/DDBJ databases">
        <title>Litoreibacter alkalisoli sp. nov., isolated from saline-alkaline soil.</title>
        <authorList>
            <person name="Wang S."/>
            <person name="Xu L."/>
            <person name="Xing Y.-T."/>
            <person name="Sun J.-Q."/>
        </authorList>
    </citation>
    <scope>NUCLEOTIDE SEQUENCE [LARGE SCALE GENOMIC DNA]</scope>
    <source>
        <strain evidence="7 8">LN3S51</strain>
    </source>
</reference>
<dbReference type="EMBL" id="CP042261">
    <property type="protein sequence ID" value="QDY70056.1"/>
    <property type="molecule type" value="Genomic_DNA"/>
</dbReference>
<feature type="transmembrane region" description="Helical" evidence="6">
    <location>
        <begin position="97"/>
        <end position="117"/>
    </location>
</feature>
<comment type="similarity">
    <text evidence="2">Belongs to the TspO/BZRP family.</text>
</comment>
<dbReference type="RefSeq" id="WP_146365431.1">
    <property type="nucleotide sequence ID" value="NZ_CP042261.1"/>
</dbReference>
<dbReference type="PIRSF" id="PIRSF005859">
    <property type="entry name" value="PBR"/>
    <property type="match status" value="1"/>
</dbReference>
<name>A0A5B8IA51_9RHOB</name>
<keyword evidence="5 6" id="KW-0472">Membrane</keyword>
<dbReference type="GO" id="GO:0016020">
    <property type="term" value="C:membrane"/>
    <property type="evidence" value="ECO:0007669"/>
    <property type="project" value="UniProtKB-SubCell"/>
</dbReference>
<evidence type="ECO:0000256" key="3">
    <source>
        <dbReference type="ARBA" id="ARBA00022692"/>
    </source>
</evidence>
<dbReference type="Gene3D" id="1.20.1260.100">
    <property type="entry name" value="TspO/MBR protein"/>
    <property type="match status" value="1"/>
</dbReference>
<evidence type="ECO:0000256" key="1">
    <source>
        <dbReference type="ARBA" id="ARBA00004141"/>
    </source>
</evidence>
<dbReference type="InterPro" id="IPR038330">
    <property type="entry name" value="TspO/MBR-related_sf"/>
</dbReference>
<keyword evidence="3 6" id="KW-0812">Transmembrane</keyword>
<dbReference type="KEGG" id="lit:FPZ52_10800"/>